<evidence type="ECO:0000256" key="2">
    <source>
        <dbReference type="RuleBase" id="RU362080"/>
    </source>
</evidence>
<dbReference type="PANTHER" id="PTHR35377:SF8">
    <property type="entry name" value="ANTITOXIN VAPB22"/>
    <property type="match status" value="1"/>
</dbReference>
<keyword evidence="4" id="KW-1185">Reference proteome</keyword>
<comment type="caution">
    <text evidence="3">The sequence shown here is derived from an EMBL/GenBank/DDBJ whole genome shotgun (WGS) entry which is preliminary data.</text>
</comment>
<reference evidence="3 4" key="1">
    <citation type="journal article" date="2017" name="Int. J. Syst. Evol. Microbiol.">
        <title>Aquarickettsiella crustaci n. gen. n. sp. (Gammaproteobacteria: Legionellales: Coxiellaceae); a bacterial pathogen of the freshwater crustacean: Gammarus fossarum (Malacostraca: Amphipoda).</title>
        <authorList>
            <person name="Bojko J."/>
            <person name="Dunn A.M."/>
            <person name="Stebbing P.D."/>
            <person name="Van Aerle R."/>
            <person name="Bacela-Spychalska K."/>
            <person name="Bean T.P."/>
            <person name="Stentiford G.D."/>
        </authorList>
    </citation>
    <scope>NUCLEOTIDE SEQUENCE [LARGE SCALE GENOMIC DNA]</scope>
    <source>
        <strain evidence="3">RA15029</strain>
    </source>
</reference>
<sequence>MQTVGAFEAKTHFSALLDKVEKGEQIVITKHGRVVAKLVPVTTANHLRRHQAISDLKDLSRGHTLGLDWKKLRDEGRR</sequence>
<dbReference type="Pfam" id="PF02604">
    <property type="entry name" value="PhdYeFM_antitox"/>
    <property type="match status" value="1"/>
</dbReference>
<comment type="similarity">
    <text evidence="1 2">Belongs to the phD/YefM antitoxin family.</text>
</comment>
<organism evidence="3 4">
    <name type="scientific">Candidatus Aquirickettsiella gammari</name>
    <dbReference type="NCBI Taxonomy" id="2016198"/>
    <lineage>
        <taxon>Bacteria</taxon>
        <taxon>Pseudomonadati</taxon>
        <taxon>Pseudomonadota</taxon>
        <taxon>Gammaproteobacteria</taxon>
        <taxon>Legionellales</taxon>
        <taxon>Coxiellaceae</taxon>
        <taxon>Candidatus Aquirickettsiella</taxon>
    </lineage>
</organism>
<comment type="function">
    <text evidence="2">Antitoxin component of a type II toxin-antitoxin (TA) system.</text>
</comment>
<dbReference type="PANTHER" id="PTHR35377">
    <property type="entry name" value="ANTITOXIN VAPB49-RELATED-RELATED"/>
    <property type="match status" value="1"/>
</dbReference>
<proteinExistence type="inferred from homology"/>
<dbReference type="Gene3D" id="3.40.1620.10">
    <property type="entry name" value="YefM-like domain"/>
    <property type="match status" value="1"/>
</dbReference>
<evidence type="ECO:0000256" key="1">
    <source>
        <dbReference type="ARBA" id="ARBA00009981"/>
    </source>
</evidence>
<evidence type="ECO:0000313" key="4">
    <source>
        <dbReference type="Proteomes" id="UP000226429"/>
    </source>
</evidence>
<dbReference type="SUPFAM" id="SSF143120">
    <property type="entry name" value="YefM-like"/>
    <property type="match status" value="1"/>
</dbReference>
<evidence type="ECO:0000313" key="3">
    <source>
        <dbReference type="EMBL" id="RDH39969.1"/>
    </source>
</evidence>
<dbReference type="InterPro" id="IPR036165">
    <property type="entry name" value="YefM-like_sf"/>
</dbReference>
<name>A0A370CFT1_9COXI</name>
<dbReference type="InterPro" id="IPR006442">
    <property type="entry name" value="Antitoxin_Phd/YefM"/>
</dbReference>
<reference evidence="3 4" key="2">
    <citation type="journal article" date="2018" name="J. Invertebr. Pathol.">
        <title>'Candidatus Aquirickettsiella gammari' (Gammaproteobacteria: Legionellales: Coxiellaceae): A bacterial pathogen of the freshwater crustacean Gammarus fossarum (Malacostraca: Amphipoda).</title>
        <authorList>
            <person name="Bojko J."/>
            <person name="Dunn A.M."/>
            <person name="Stebbing P.D."/>
            <person name="van Aerle R."/>
            <person name="Bacela-Spychalska K."/>
            <person name="Bean T.P."/>
            <person name="Urrutia A."/>
            <person name="Stentiford G.D."/>
        </authorList>
    </citation>
    <scope>NUCLEOTIDE SEQUENCE [LARGE SCALE GENOMIC DNA]</scope>
    <source>
        <strain evidence="3">RA15029</strain>
    </source>
</reference>
<accession>A0A370CFT1</accession>
<gene>
    <name evidence="3" type="ORF">CFE62_006260</name>
</gene>
<protein>
    <recommendedName>
        <fullName evidence="2">Antitoxin</fullName>
    </recommendedName>
</protein>
<dbReference type="EMBL" id="NMOS02000022">
    <property type="protein sequence ID" value="RDH39969.1"/>
    <property type="molecule type" value="Genomic_DNA"/>
</dbReference>
<dbReference type="NCBIfam" id="TIGR01552">
    <property type="entry name" value="phd_fam"/>
    <property type="match status" value="1"/>
</dbReference>
<dbReference type="InterPro" id="IPR051416">
    <property type="entry name" value="phD-YefM_TA_antitoxins"/>
</dbReference>
<dbReference type="Proteomes" id="UP000226429">
    <property type="component" value="Unassembled WGS sequence"/>
</dbReference>
<dbReference type="AlphaFoldDB" id="A0A370CFT1"/>